<evidence type="ECO:0000256" key="1">
    <source>
        <dbReference type="SAM" id="MobiDB-lite"/>
    </source>
</evidence>
<feature type="compositionally biased region" description="Polar residues" evidence="1">
    <location>
        <begin position="18"/>
        <end position="32"/>
    </location>
</feature>
<dbReference type="EMBL" id="JANCYW010000002">
    <property type="protein sequence ID" value="KAK4534598.1"/>
    <property type="molecule type" value="Genomic_DNA"/>
</dbReference>
<gene>
    <name evidence="2" type="ORF">CDCA_CDCA02G0623</name>
</gene>
<protein>
    <submittedName>
        <fullName evidence="2">Uncharacterized protein</fullName>
    </submittedName>
</protein>
<proteinExistence type="predicted"/>
<feature type="region of interest" description="Disordered" evidence="1">
    <location>
        <begin position="1"/>
        <end position="69"/>
    </location>
</feature>
<evidence type="ECO:0000313" key="2">
    <source>
        <dbReference type="EMBL" id="KAK4534598.1"/>
    </source>
</evidence>
<dbReference type="Proteomes" id="UP001301350">
    <property type="component" value="Unassembled WGS sequence"/>
</dbReference>
<reference evidence="2 3" key="1">
    <citation type="submission" date="2022-07" db="EMBL/GenBank/DDBJ databases">
        <title>Genome-wide signatures of adaptation to extreme environments.</title>
        <authorList>
            <person name="Cho C.H."/>
            <person name="Yoon H.S."/>
        </authorList>
    </citation>
    <scope>NUCLEOTIDE SEQUENCE [LARGE SCALE GENOMIC DNA]</scope>
    <source>
        <strain evidence="2 3">DBV 063 E5</strain>
    </source>
</reference>
<dbReference type="AlphaFoldDB" id="A0AAV9IQR5"/>
<sequence length="322" mass="35178">MRRRTTVLPWANTRHDYSPTSTPEAQTESTSESPDDRSKRQRARSQTAGPVWVSNGHTGADSTTDASPARDIDDQTLLRLHHTVSEAEVAFRVLRDANRVYRFVLRSQLRALVRDAANVDEWIDAACRCSPGKPPRCVAFDVPGDGRPALLLFADYQALVGTDASALSQLPMRPEQGNVVAEAKEVAAIAGPQLDRWLARGYLIRDASGNGLRRALPCPPGVIQSLGVGRESLLRQVQRRARYGGMRLVQAEQLRLRGTCFAARFHILDAVGSGALLATPLATRATASGTSPLVLSVPLRRQLRTGRPTSSTWSRRGSDIRS</sequence>
<accession>A0AAV9IQR5</accession>
<comment type="caution">
    <text evidence="2">The sequence shown here is derived from an EMBL/GenBank/DDBJ whole genome shotgun (WGS) entry which is preliminary data.</text>
</comment>
<organism evidence="2 3">
    <name type="scientific">Cyanidium caldarium</name>
    <name type="common">Red alga</name>
    <dbReference type="NCBI Taxonomy" id="2771"/>
    <lineage>
        <taxon>Eukaryota</taxon>
        <taxon>Rhodophyta</taxon>
        <taxon>Bangiophyceae</taxon>
        <taxon>Cyanidiales</taxon>
        <taxon>Cyanidiaceae</taxon>
        <taxon>Cyanidium</taxon>
    </lineage>
</organism>
<name>A0AAV9IQR5_CYACA</name>
<evidence type="ECO:0000313" key="3">
    <source>
        <dbReference type="Proteomes" id="UP001301350"/>
    </source>
</evidence>
<keyword evidence="3" id="KW-1185">Reference proteome</keyword>
<feature type="compositionally biased region" description="Polar residues" evidence="1">
    <location>
        <begin position="55"/>
        <end position="66"/>
    </location>
</feature>